<evidence type="ECO:0000313" key="1">
    <source>
        <dbReference type="EMBL" id="NEM99369.1"/>
    </source>
</evidence>
<organism evidence="1 2">
    <name type="scientific">Pontibacter burrus</name>
    <dbReference type="NCBI Taxonomy" id="2704466"/>
    <lineage>
        <taxon>Bacteria</taxon>
        <taxon>Pseudomonadati</taxon>
        <taxon>Bacteroidota</taxon>
        <taxon>Cytophagia</taxon>
        <taxon>Cytophagales</taxon>
        <taxon>Hymenobacteraceae</taxon>
        <taxon>Pontibacter</taxon>
    </lineage>
</organism>
<dbReference type="PROSITE" id="PS51257">
    <property type="entry name" value="PROKAR_LIPOPROTEIN"/>
    <property type="match status" value="1"/>
</dbReference>
<sequence>MKHTVLFVLVFALFSCSEMEKNTNQDATITASSNAKKVVKEEKVVGIKGKDRSITSQAIRMETFTNIPDEYYGCGCSLYLTEQDKKADNFIYRDAGDIAMIVLNGKIHRMDYKGESNGITTYSNDSVEVKRVHTKAVESTEMEETMDVEGVLTITKGKDKLEKKYVGYCGC</sequence>
<keyword evidence="2" id="KW-1185">Reference proteome</keyword>
<name>A0A6B3LRB6_9BACT</name>
<evidence type="ECO:0000313" key="2">
    <source>
        <dbReference type="Proteomes" id="UP000474777"/>
    </source>
</evidence>
<comment type="caution">
    <text evidence="1">The sequence shown here is derived from an EMBL/GenBank/DDBJ whole genome shotgun (WGS) entry which is preliminary data.</text>
</comment>
<protein>
    <submittedName>
        <fullName evidence="1">Uncharacterized protein</fullName>
    </submittedName>
</protein>
<dbReference type="Proteomes" id="UP000474777">
    <property type="component" value="Unassembled WGS sequence"/>
</dbReference>
<proteinExistence type="predicted"/>
<dbReference type="AlphaFoldDB" id="A0A6B3LRB6"/>
<dbReference type="RefSeq" id="WP_163916477.1">
    <property type="nucleotide sequence ID" value="NZ_JAAGWD010000009.1"/>
</dbReference>
<gene>
    <name evidence="1" type="ORF">GXP69_16845</name>
</gene>
<dbReference type="EMBL" id="JAAGWD010000009">
    <property type="protein sequence ID" value="NEM99369.1"/>
    <property type="molecule type" value="Genomic_DNA"/>
</dbReference>
<reference evidence="1 2" key="1">
    <citation type="submission" date="2020-02" db="EMBL/GenBank/DDBJ databases">
        <authorList>
            <person name="Kim M.K."/>
        </authorList>
    </citation>
    <scope>NUCLEOTIDE SEQUENCE [LARGE SCALE GENOMIC DNA]</scope>
    <source>
        <strain evidence="1 2">BT327</strain>
    </source>
</reference>
<accession>A0A6B3LRB6</accession>